<evidence type="ECO:0000313" key="4">
    <source>
        <dbReference type="Proteomes" id="UP001622594"/>
    </source>
</evidence>
<dbReference type="PROSITE" id="PS50943">
    <property type="entry name" value="HTH_CROC1"/>
    <property type="match status" value="1"/>
</dbReference>
<dbReference type="PANTHER" id="PTHR46558">
    <property type="entry name" value="TRACRIPTIONAL REGULATORY PROTEIN-RELATED-RELATED"/>
    <property type="match status" value="1"/>
</dbReference>
<dbReference type="EMBL" id="CP108188">
    <property type="protein sequence ID" value="WTR73840.1"/>
    <property type="molecule type" value="Genomic_DNA"/>
</dbReference>
<protein>
    <submittedName>
        <fullName evidence="3">Helix-turn-helix domain-containing protein</fullName>
    </submittedName>
</protein>
<reference evidence="3 4" key="1">
    <citation type="submission" date="2022-10" db="EMBL/GenBank/DDBJ databases">
        <title>The complete genomes of actinobacterial strains from the NBC collection.</title>
        <authorList>
            <person name="Joergensen T.S."/>
            <person name="Alvarez Arevalo M."/>
            <person name="Sterndorff E.B."/>
            <person name="Faurdal D."/>
            <person name="Vuksanovic O."/>
            <person name="Mourched A.-S."/>
            <person name="Charusanti P."/>
            <person name="Shaw S."/>
            <person name="Blin K."/>
            <person name="Weber T."/>
        </authorList>
    </citation>
    <scope>NUCLEOTIDE SEQUENCE [LARGE SCALE GENOMIC DNA]</scope>
    <source>
        <strain evidence="3 4">NBC_00123</strain>
    </source>
</reference>
<dbReference type="RefSeq" id="WP_406336663.1">
    <property type="nucleotide sequence ID" value="NZ_CP108188.1"/>
</dbReference>
<dbReference type="InterPro" id="IPR001387">
    <property type="entry name" value="Cro/C1-type_HTH"/>
</dbReference>
<sequence length="87" mass="9881">MSPDRRLPYPDDVLAHRPRLGLRIAKLRRAARLSQDGLAERAFVSRQSIMRWENGTRDPRYLDLVALAAALDVTVSELVDLDADLVR</sequence>
<dbReference type="Gene3D" id="1.10.260.40">
    <property type="entry name" value="lambda repressor-like DNA-binding domains"/>
    <property type="match status" value="1"/>
</dbReference>
<dbReference type="Pfam" id="PF01381">
    <property type="entry name" value="HTH_3"/>
    <property type="match status" value="1"/>
</dbReference>
<evidence type="ECO:0000256" key="1">
    <source>
        <dbReference type="ARBA" id="ARBA00023125"/>
    </source>
</evidence>
<organism evidence="3 4">
    <name type="scientific">Streptomyces zaomyceticus</name>
    <dbReference type="NCBI Taxonomy" id="68286"/>
    <lineage>
        <taxon>Bacteria</taxon>
        <taxon>Bacillati</taxon>
        <taxon>Actinomycetota</taxon>
        <taxon>Actinomycetes</taxon>
        <taxon>Kitasatosporales</taxon>
        <taxon>Streptomycetaceae</taxon>
        <taxon>Streptomyces</taxon>
    </lineage>
</organism>
<dbReference type="Proteomes" id="UP001622594">
    <property type="component" value="Chromosome"/>
</dbReference>
<dbReference type="SMART" id="SM00530">
    <property type="entry name" value="HTH_XRE"/>
    <property type="match status" value="1"/>
</dbReference>
<accession>A0ABZ1LM68</accession>
<evidence type="ECO:0000259" key="2">
    <source>
        <dbReference type="PROSITE" id="PS50943"/>
    </source>
</evidence>
<evidence type="ECO:0000313" key="3">
    <source>
        <dbReference type="EMBL" id="WTR73840.1"/>
    </source>
</evidence>
<dbReference type="SUPFAM" id="SSF47413">
    <property type="entry name" value="lambda repressor-like DNA-binding domains"/>
    <property type="match status" value="1"/>
</dbReference>
<gene>
    <name evidence="3" type="ORF">OG814_33405</name>
</gene>
<dbReference type="InterPro" id="IPR010982">
    <property type="entry name" value="Lambda_DNA-bd_dom_sf"/>
</dbReference>
<dbReference type="CDD" id="cd00093">
    <property type="entry name" value="HTH_XRE"/>
    <property type="match status" value="1"/>
</dbReference>
<proteinExistence type="predicted"/>
<dbReference type="PANTHER" id="PTHR46558:SF4">
    <property type="entry name" value="DNA-BIDING PHAGE PROTEIN"/>
    <property type="match status" value="1"/>
</dbReference>
<feature type="domain" description="HTH cro/C1-type" evidence="2">
    <location>
        <begin position="24"/>
        <end position="78"/>
    </location>
</feature>
<name>A0ABZ1LM68_9ACTN</name>
<keyword evidence="1" id="KW-0238">DNA-binding</keyword>
<keyword evidence="4" id="KW-1185">Reference proteome</keyword>